<dbReference type="AlphaFoldDB" id="A0A267WKJ6"/>
<name>A0A267WKJ6_BIFPS</name>
<proteinExistence type="predicted"/>
<reference evidence="1 2" key="1">
    <citation type="journal article" date="2017" name="ISME J.">
        <title>Unveiling bifidobacterial biogeography across the mammalian branch of the tree of life.</title>
        <authorList>
            <person name="Milani C."/>
            <person name="Mangifesta M."/>
            <person name="Mancabelli L."/>
            <person name="Lugli G.A."/>
            <person name="James K."/>
            <person name="Duranti S."/>
            <person name="Turroni F."/>
            <person name="Ferrario C."/>
            <person name="Ossiprandi M.C."/>
            <person name="van Sinderen D."/>
            <person name="Ventura M."/>
        </authorList>
    </citation>
    <scope>NUCLEOTIDE SEQUENCE [LARGE SCALE GENOMIC DNA]</scope>
    <source>
        <strain evidence="1 2">1E</strain>
    </source>
</reference>
<dbReference type="EMBL" id="MNLB01000008">
    <property type="protein sequence ID" value="PAC73139.1"/>
    <property type="molecule type" value="Genomic_DNA"/>
</dbReference>
<organism evidence="1 2">
    <name type="scientific">Bifidobacterium pseudocatenulatum</name>
    <dbReference type="NCBI Taxonomy" id="28026"/>
    <lineage>
        <taxon>Bacteria</taxon>
        <taxon>Bacillati</taxon>
        <taxon>Actinomycetota</taxon>
        <taxon>Actinomycetes</taxon>
        <taxon>Bifidobacteriales</taxon>
        <taxon>Bifidobacteriaceae</taxon>
        <taxon>Bifidobacterium</taxon>
    </lineage>
</organism>
<gene>
    <name evidence="1" type="ORF">BPS1E_1358</name>
</gene>
<protein>
    <submittedName>
        <fullName evidence="1">Uncharacterized protein</fullName>
    </submittedName>
</protein>
<comment type="caution">
    <text evidence="1">The sequence shown here is derived from an EMBL/GenBank/DDBJ whole genome shotgun (WGS) entry which is preliminary data.</text>
</comment>
<evidence type="ECO:0000313" key="1">
    <source>
        <dbReference type="EMBL" id="PAC73139.1"/>
    </source>
</evidence>
<evidence type="ECO:0000313" key="2">
    <source>
        <dbReference type="Proteomes" id="UP000216789"/>
    </source>
</evidence>
<sequence length="58" mass="6757">MKAVGKWSVFDLGIARVESLEDLVEQGFGLRLKFLEAVFVFLPKSDMIIKNFRFYTKK</sequence>
<accession>A0A267WKJ6</accession>
<dbReference type="Proteomes" id="UP000216789">
    <property type="component" value="Unassembled WGS sequence"/>
</dbReference>
<dbReference type="RefSeq" id="WP_195942668.1">
    <property type="nucleotide sequence ID" value="NZ_CP079233.1"/>
</dbReference>